<evidence type="ECO:0000313" key="2">
    <source>
        <dbReference type="EMBL" id="RAJ00360.1"/>
    </source>
</evidence>
<dbReference type="EMBL" id="QLLL01000008">
    <property type="protein sequence ID" value="RAJ00360.1"/>
    <property type="molecule type" value="Genomic_DNA"/>
</dbReference>
<dbReference type="Proteomes" id="UP000249547">
    <property type="component" value="Unassembled WGS sequence"/>
</dbReference>
<dbReference type="OrthoDB" id="3034330at2"/>
<feature type="signal peptide" evidence="1">
    <location>
        <begin position="1"/>
        <end position="19"/>
    </location>
</feature>
<sequence>MKKLLLFLTIISISSIVIAQKKVVLKTTLKEGQRFEYSTDIDQDIHIGNSGQDMNMVIGSDVDIIVGKTGADKTTELLFTYTRMKYLMKMGEEAMGFDSEDSLAIKIDTADMKSVMINSVFKSMFGGMINASFKVYVDAQFKVVKVTGINEMVDKILEGIDFLGEEEKAAMKKGMASGLSDEAMLENLKTMMMQWPSKPVGVNDTFNIKISNPKLALVTTYKVQEIKAPVVKFALNGVAEVTEGHLKGTQTGFAEVDLTTGMTTRSEISQELSNKDEAPSDDFITTIKSKAVVGIKKKK</sequence>
<feature type="chain" id="PRO_5016383394" evidence="1">
    <location>
        <begin position="20"/>
        <end position="299"/>
    </location>
</feature>
<comment type="caution">
    <text evidence="2">The sequence shown here is derived from an EMBL/GenBank/DDBJ whole genome shotgun (WGS) entry which is preliminary data.</text>
</comment>
<dbReference type="Pfam" id="PF19777">
    <property type="entry name" value="DUF6263"/>
    <property type="match status" value="1"/>
</dbReference>
<dbReference type="RefSeq" id="WP_111599482.1">
    <property type="nucleotide sequence ID" value="NZ_QLLL01000008.1"/>
</dbReference>
<accession>A0A327Q7J8</accession>
<keyword evidence="3" id="KW-1185">Reference proteome</keyword>
<keyword evidence="1" id="KW-0732">Signal</keyword>
<organism evidence="2 3">
    <name type="scientific">Chitinophaga skermanii</name>
    <dbReference type="NCBI Taxonomy" id="331697"/>
    <lineage>
        <taxon>Bacteria</taxon>
        <taxon>Pseudomonadati</taxon>
        <taxon>Bacteroidota</taxon>
        <taxon>Chitinophagia</taxon>
        <taxon>Chitinophagales</taxon>
        <taxon>Chitinophagaceae</taxon>
        <taxon>Chitinophaga</taxon>
    </lineage>
</organism>
<evidence type="ECO:0000313" key="3">
    <source>
        <dbReference type="Proteomes" id="UP000249547"/>
    </source>
</evidence>
<reference evidence="2 3" key="1">
    <citation type="submission" date="2018-06" db="EMBL/GenBank/DDBJ databases">
        <title>Genomic Encyclopedia of Archaeal and Bacterial Type Strains, Phase II (KMG-II): from individual species to whole genera.</title>
        <authorList>
            <person name="Goeker M."/>
        </authorList>
    </citation>
    <scope>NUCLEOTIDE SEQUENCE [LARGE SCALE GENOMIC DNA]</scope>
    <source>
        <strain evidence="2 3">DSM 23857</strain>
    </source>
</reference>
<dbReference type="AlphaFoldDB" id="A0A327Q7J8"/>
<protein>
    <submittedName>
        <fullName evidence="2">Uncharacterized protein</fullName>
    </submittedName>
</protein>
<dbReference type="InterPro" id="IPR046230">
    <property type="entry name" value="DUF6263"/>
</dbReference>
<name>A0A327Q7J8_9BACT</name>
<gene>
    <name evidence="2" type="ORF">LX64_04063</name>
</gene>
<evidence type="ECO:0000256" key="1">
    <source>
        <dbReference type="SAM" id="SignalP"/>
    </source>
</evidence>
<proteinExistence type="predicted"/>